<dbReference type="EMBL" id="BMZW01000023">
    <property type="protein sequence ID" value="GFZ61320.1"/>
    <property type="molecule type" value="Genomic_DNA"/>
</dbReference>
<evidence type="ECO:0000313" key="3">
    <source>
        <dbReference type="Proteomes" id="UP000630864"/>
    </source>
</evidence>
<dbReference type="NCBIfam" id="TIGR01760">
    <property type="entry name" value="tape_meas_TP901"/>
    <property type="match status" value="1"/>
</dbReference>
<comment type="caution">
    <text evidence="2">The sequence shown here is derived from an EMBL/GenBank/DDBJ whole genome shotgun (WGS) entry which is preliminary data.</text>
</comment>
<accession>A0A9P3AFJ5</accession>
<dbReference type="AlphaFoldDB" id="A0A9P3AFJ5"/>
<feature type="domain" description="Phage tail tape measure protein" evidence="1">
    <location>
        <begin position="89"/>
        <end position="287"/>
    </location>
</feature>
<evidence type="ECO:0000259" key="1">
    <source>
        <dbReference type="Pfam" id="PF10145"/>
    </source>
</evidence>
<gene>
    <name evidence="2" type="ORF">PSE10A_38310</name>
</gene>
<protein>
    <recommendedName>
        <fullName evidence="1">Phage tail tape measure protein domain-containing protein</fullName>
    </recommendedName>
</protein>
<name>A0A9P3AFJ5_PSEA0</name>
<organism evidence="2 3">
    <name type="scientific">Pseudomonas amygdali pv. eriobotryae</name>
    <dbReference type="NCBI Taxonomy" id="129137"/>
    <lineage>
        <taxon>Bacteria</taxon>
        <taxon>Pseudomonadati</taxon>
        <taxon>Pseudomonadota</taxon>
        <taxon>Gammaproteobacteria</taxon>
        <taxon>Pseudomonadales</taxon>
        <taxon>Pseudomonadaceae</taxon>
        <taxon>Pseudomonas</taxon>
        <taxon>Pseudomonas amygdali</taxon>
    </lineage>
</organism>
<evidence type="ECO:0000313" key="2">
    <source>
        <dbReference type="EMBL" id="GFZ61320.1"/>
    </source>
</evidence>
<sequence length="348" mass="36198">MADRSARLAFILKLTDKVSAPLGKVKTSFSDLAAKSQQNIIQMGAGLAGMVGAGKAITESLEPALEVNRALGDMRALGTAEDALASLNRTALEFSITYAASAAEFVASSRVIDGAIKGLVGGQLATITSASNLLAKVTKSDAETTGAYLGTMYNLFKSQADKMGRVEWAQQLTGQTALAVKLFRTDGAQLKDAFKEVGAIATQAGVSFAEQMAVVGTLSSTMEGGDAGGRYKAFFENLSAAAEKTGLSFTDAAGNALPMLQIMDKLQGKYGDLTSAAAGTKLMEVFGGEGAQVIGALAKDTDRLRNGIAELGKIRGLENAEKMAKAMVDPWQQFGKAVEALRIAFGQS</sequence>
<dbReference type="Proteomes" id="UP000630864">
    <property type="component" value="Unassembled WGS sequence"/>
</dbReference>
<dbReference type="InterPro" id="IPR010090">
    <property type="entry name" value="Phage_tape_meas"/>
</dbReference>
<proteinExistence type="predicted"/>
<dbReference type="Pfam" id="PF10145">
    <property type="entry name" value="PhageMin_Tail"/>
    <property type="match status" value="1"/>
</dbReference>
<reference evidence="2" key="1">
    <citation type="submission" date="2020-09" db="EMBL/GenBank/DDBJ databases">
        <title>Pseudomonas syringae pv. eriobotryae genome sequence causing loquat canker disease.</title>
        <authorList>
            <person name="Fukuda S."/>
            <person name="Tashiro H."/>
            <person name="Nagano Y."/>
        </authorList>
    </citation>
    <scope>NUCLEOTIDE SEQUENCE</scope>
    <source>
        <strain evidence="2">AM001</strain>
    </source>
</reference>